<keyword evidence="1" id="KW-0805">Transcription regulation</keyword>
<proteinExistence type="inferred from homology"/>
<keyword evidence="1" id="KW-0863">Zinc-finger</keyword>
<protein>
    <recommendedName>
        <fullName evidence="1">PHD finger protein ALFIN-LIKE</fullName>
    </recommendedName>
</protein>
<comment type="subcellular location">
    <subcellularLocation>
        <location evidence="1">Nucleus</location>
    </subcellularLocation>
</comment>
<comment type="function">
    <text evidence="1">Histone-binding component that specifically recognizes H3 tails trimethylated on 'Lys-4' (H3K4me3), which mark transcription start sites of virtually all active genes.</text>
</comment>
<evidence type="ECO:0000313" key="4">
    <source>
        <dbReference type="Proteomes" id="UP001472677"/>
    </source>
</evidence>
<dbReference type="InterPro" id="IPR013083">
    <property type="entry name" value="Znf_RING/FYVE/PHD"/>
</dbReference>
<evidence type="ECO:0000313" key="3">
    <source>
        <dbReference type="EMBL" id="KAK8535316.1"/>
    </source>
</evidence>
<accession>A0ABR2DCJ7</accession>
<reference evidence="3 4" key="1">
    <citation type="journal article" date="2024" name="G3 (Bethesda)">
        <title>Genome assembly of Hibiscus sabdariffa L. provides insights into metabolisms of medicinal natural products.</title>
        <authorList>
            <person name="Kim T."/>
        </authorList>
    </citation>
    <scope>NUCLEOTIDE SEQUENCE [LARGE SCALE GENOMIC DNA]</scope>
    <source>
        <strain evidence="3">TK-2024</strain>
        <tissue evidence="3">Old leaves</tissue>
    </source>
</reference>
<keyword evidence="1" id="KW-0156">Chromatin regulator</keyword>
<sequence length="125" mass="13667">MQQGSELQPKYSKAVPPKDEDDDGMEEEDEEEHGETLCGACGENYAGDEFWICCDISATREHGLDDGCSAALPVNSGIMDCYNPLPGDVPKLRIIFFLPLEGKVAVCLNPNSGFTMHLQSLCYTC</sequence>
<keyword evidence="1" id="KW-0804">Transcription</keyword>
<keyword evidence="4" id="KW-1185">Reference proteome</keyword>
<keyword evidence="1" id="KW-0479">Metal-binding</keyword>
<dbReference type="Gene3D" id="3.30.40.10">
    <property type="entry name" value="Zinc/RING finger domain, C3HC4 (zinc finger)"/>
    <property type="match status" value="1"/>
</dbReference>
<comment type="subunit">
    <text evidence="1">Interacts with H3K4me3 and to a lesser extent with H3K4me2.</text>
</comment>
<organism evidence="3 4">
    <name type="scientific">Hibiscus sabdariffa</name>
    <name type="common">roselle</name>
    <dbReference type="NCBI Taxonomy" id="183260"/>
    <lineage>
        <taxon>Eukaryota</taxon>
        <taxon>Viridiplantae</taxon>
        <taxon>Streptophyta</taxon>
        <taxon>Embryophyta</taxon>
        <taxon>Tracheophyta</taxon>
        <taxon>Spermatophyta</taxon>
        <taxon>Magnoliopsida</taxon>
        <taxon>eudicotyledons</taxon>
        <taxon>Gunneridae</taxon>
        <taxon>Pentapetalae</taxon>
        <taxon>rosids</taxon>
        <taxon>malvids</taxon>
        <taxon>Malvales</taxon>
        <taxon>Malvaceae</taxon>
        <taxon>Malvoideae</taxon>
        <taxon>Hibiscus</taxon>
    </lineage>
</organism>
<name>A0ABR2DCJ7_9ROSI</name>
<comment type="caution">
    <text evidence="3">The sequence shown here is derived from an EMBL/GenBank/DDBJ whole genome shotgun (WGS) entry which is preliminary data.</text>
</comment>
<dbReference type="Proteomes" id="UP001472677">
    <property type="component" value="Unassembled WGS sequence"/>
</dbReference>
<evidence type="ECO:0000256" key="2">
    <source>
        <dbReference type="SAM" id="MobiDB-lite"/>
    </source>
</evidence>
<comment type="domain">
    <text evidence="1">The PHD-type zinc finger mediates the binding to H3K4me3.</text>
</comment>
<evidence type="ECO:0000256" key="1">
    <source>
        <dbReference type="RuleBase" id="RU369089"/>
    </source>
</evidence>
<gene>
    <name evidence="3" type="ORF">V6N12_056838</name>
</gene>
<dbReference type="InterPro" id="IPR045104">
    <property type="entry name" value="Alfin"/>
</dbReference>
<feature type="region of interest" description="Disordered" evidence="2">
    <location>
        <begin position="1"/>
        <end position="35"/>
    </location>
</feature>
<keyword evidence="1" id="KW-0862">Zinc</keyword>
<dbReference type="EMBL" id="JBBPBM010000030">
    <property type="protein sequence ID" value="KAK8535316.1"/>
    <property type="molecule type" value="Genomic_DNA"/>
</dbReference>
<keyword evidence="1" id="KW-0539">Nucleus</keyword>
<feature type="compositionally biased region" description="Acidic residues" evidence="2">
    <location>
        <begin position="19"/>
        <end position="33"/>
    </location>
</feature>
<dbReference type="PANTHER" id="PTHR12321">
    <property type="entry name" value="CPG BINDING PROTEIN"/>
    <property type="match status" value="1"/>
</dbReference>
<comment type="similarity">
    <text evidence="1">Belongs to the Alfin family.</text>
</comment>
<dbReference type="PANTHER" id="PTHR12321:SF98">
    <property type="entry name" value="PHD FINGER PROTEIN ALFIN-LIKE 5"/>
    <property type="match status" value="1"/>
</dbReference>